<dbReference type="STRING" id="86259.A0A4Z1PD87"/>
<proteinExistence type="predicted"/>
<keyword evidence="2" id="KW-1185">Reference proteome</keyword>
<dbReference type="EMBL" id="SNSC02000013">
    <property type="protein sequence ID" value="TID19103.1"/>
    <property type="molecule type" value="Genomic_DNA"/>
</dbReference>
<accession>A0A4Z1PD87</accession>
<name>A0A4Z1PD87_9PEZI</name>
<protein>
    <submittedName>
        <fullName evidence="1">Purine nucleoside phosphorylase</fullName>
    </submittedName>
</protein>
<evidence type="ECO:0000313" key="1">
    <source>
        <dbReference type="EMBL" id="TID19103.1"/>
    </source>
</evidence>
<reference evidence="1 2" key="1">
    <citation type="submission" date="2019-04" db="EMBL/GenBank/DDBJ databases">
        <title>High contiguity whole genome sequence and gene annotation resource for two Venturia nashicola isolates.</title>
        <authorList>
            <person name="Prokchorchik M."/>
            <person name="Won K."/>
            <person name="Lee Y."/>
            <person name="Choi E.D."/>
            <person name="Segonzac C."/>
            <person name="Sohn K.H."/>
        </authorList>
    </citation>
    <scope>NUCLEOTIDE SEQUENCE [LARGE SCALE GENOMIC DNA]</scope>
    <source>
        <strain evidence="1 2">PRI2</strain>
    </source>
</reference>
<dbReference type="AlphaFoldDB" id="A0A4Z1PD87"/>
<evidence type="ECO:0000313" key="2">
    <source>
        <dbReference type="Proteomes" id="UP000298493"/>
    </source>
</evidence>
<gene>
    <name evidence="1" type="ORF">E6O75_ATG06224</name>
</gene>
<dbReference type="Proteomes" id="UP000298493">
    <property type="component" value="Unassembled WGS sequence"/>
</dbReference>
<sequence>MPWLSTNLVSQPFFEGRAKVHGRRRSVCEDEDEVGFRMLLMLSGHDGAFTRDLAHLGMSKETLLADDGTYGPGMMGPSEVLRGAAEWMSFSATARRYGSSANGAGRGETRAKVQIRSLFTSNNLNLSDQANARTNEERSDLNITVSRQRKGPKTGVSREFALSQLARRRRRPRINHVSQDNEIFMQDLVESSLLSALKETGSSGMASQNPRSRYSIRLKSARAVSNTGHLLYIGHS</sequence>
<comment type="caution">
    <text evidence="1">The sequence shown here is derived from an EMBL/GenBank/DDBJ whole genome shotgun (WGS) entry which is preliminary data.</text>
</comment>
<organism evidence="1 2">
    <name type="scientific">Venturia nashicola</name>
    <dbReference type="NCBI Taxonomy" id="86259"/>
    <lineage>
        <taxon>Eukaryota</taxon>
        <taxon>Fungi</taxon>
        <taxon>Dikarya</taxon>
        <taxon>Ascomycota</taxon>
        <taxon>Pezizomycotina</taxon>
        <taxon>Dothideomycetes</taxon>
        <taxon>Pleosporomycetidae</taxon>
        <taxon>Venturiales</taxon>
        <taxon>Venturiaceae</taxon>
        <taxon>Venturia</taxon>
    </lineage>
</organism>